<dbReference type="EMBL" id="KN817519">
    <property type="protein sequence ID" value="KJA29385.1"/>
    <property type="molecule type" value="Genomic_DNA"/>
</dbReference>
<keyword evidence="3" id="KW-1185">Reference proteome</keyword>
<gene>
    <name evidence="2" type="ORF">HYPSUDRAFT_32830</name>
</gene>
<evidence type="ECO:0000313" key="2">
    <source>
        <dbReference type="EMBL" id="KJA29385.1"/>
    </source>
</evidence>
<name>A0A0D2QCN1_HYPSF</name>
<feature type="compositionally biased region" description="Polar residues" evidence="1">
    <location>
        <begin position="1"/>
        <end position="13"/>
    </location>
</feature>
<proteinExistence type="predicted"/>
<dbReference type="Proteomes" id="UP000054270">
    <property type="component" value="Unassembled WGS sequence"/>
</dbReference>
<accession>A0A0D2QCN1</accession>
<sequence length="175" mass="19733">MASSVDSQVPQQHDSAEIVSLPTMPGSHANQRWPKVTWTSMPFLSTLRLPVRLHPSSDRSEMIVVLHQVRQLQASSRPYQRVKAVASARTISDGNANVCEIALGQRADAQLFTRRAVDFPVGTGKKIRCFLDRLHLEWISRTGRSIRDSRFARRATSRVSRMRKLIPGKTRTCSI</sequence>
<evidence type="ECO:0000256" key="1">
    <source>
        <dbReference type="SAM" id="MobiDB-lite"/>
    </source>
</evidence>
<dbReference type="AlphaFoldDB" id="A0A0D2QCN1"/>
<evidence type="ECO:0000313" key="3">
    <source>
        <dbReference type="Proteomes" id="UP000054270"/>
    </source>
</evidence>
<organism evidence="2 3">
    <name type="scientific">Hypholoma sublateritium (strain FD-334 SS-4)</name>
    <dbReference type="NCBI Taxonomy" id="945553"/>
    <lineage>
        <taxon>Eukaryota</taxon>
        <taxon>Fungi</taxon>
        <taxon>Dikarya</taxon>
        <taxon>Basidiomycota</taxon>
        <taxon>Agaricomycotina</taxon>
        <taxon>Agaricomycetes</taxon>
        <taxon>Agaricomycetidae</taxon>
        <taxon>Agaricales</taxon>
        <taxon>Agaricineae</taxon>
        <taxon>Strophariaceae</taxon>
        <taxon>Hypholoma</taxon>
    </lineage>
</organism>
<reference evidence="3" key="1">
    <citation type="submission" date="2014-04" db="EMBL/GenBank/DDBJ databases">
        <title>Evolutionary Origins and Diversification of the Mycorrhizal Mutualists.</title>
        <authorList>
            <consortium name="DOE Joint Genome Institute"/>
            <consortium name="Mycorrhizal Genomics Consortium"/>
            <person name="Kohler A."/>
            <person name="Kuo A."/>
            <person name="Nagy L.G."/>
            <person name="Floudas D."/>
            <person name="Copeland A."/>
            <person name="Barry K.W."/>
            <person name="Cichocki N."/>
            <person name="Veneault-Fourrey C."/>
            <person name="LaButti K."/>
            <person name="Lindquist E.A."/>
            <person name="Lipzen A."/>
            <person name="Lundell T."/>
            <person name="Morin E."/>
            <person name="Murat C."/>
            <person name="Riley R."/>
            <person name="Ohm R."/>
            <person name="Sun H."/>
            <person name="Tunlid A."/>
            <person name="Henrissat B."/>
            <person name="Grigoriev I.V."/>
            <person name="Hibbett D.S."/>
            <person name="Martin F."/>
        </authorList>
    </citation>
    <scope>NUCLEOTIDE SEQUENCE [LARGE SCALE GENOMIC DNA]</scope>
    <source>
        <strain evidence="3">FD-334 SS-4</strain>
    </source>
</reference>
<protein>
    <submittedName>
        <fullName evidence="2">Uncharacterized protein</fullName>
    </submittedName>
</protein>
<feature type="region of interest" description="Disordered" evidence="1">
    <location>
        <begin position="1"/>
        <end position="26"/>
    </location>
</feature>